<dbReference type="PANTHER" id="PTHR37984:SF5">
    <property type="entry name" value="PROTEIN NYNRIN-LIKE"/>
    <property type="match status" value="1"/>
</dbReference>
<dbReference type="PROSITE" id="PS50878">
    <property type="entry name" value="RT_POL"/>
    <property type="match status" value="1"/>
</dbReference>
<dbReference type="InterPro" id="IPR041577">
    <property type="entry name" value="RT_RNaseH_2"/>
</dbReference>
<feature type="compositionally biased region" description="Polar residues" evidence="6">
    <location>
        <begin position="68"/>
        <end position="82"/>
    </location>
</feature>
<dbReference type="InterPro" id="IPR043128">
    <property type="entry name" value="Rev_trsase/Diguanyl_cyclase"/>
</dbReference>
<dbReference type="Gene3D" id="3.10.10.10">
    <property type="entry name" value="HIV Type 1 Reverse Transcriptase, subunit A, domain 1"/>
    <property type="match status" value="1"/>
</dbReference>
<accession>A0A0B7MP39</accession>
<dbReference type="OrthoDB" id="5920460at2759"/>
<dbReference type="Pfam" id="PF13650">
    <property type="entry name" value="Asp_protease_2"/>
    <property type="match status" value="1"/>
</dbReference>
<dbReference type="PANTHER" id="PTHR37984">
    <property type="entry name" value="PROTEIN CBG26694"/>
    <property type="match status" value="1"/>
</dbReference>
<evidence type="ECO:0000256" key="3">
    <source>
        <dbReference type="ARBA" id="ARBA00022722"/>
    </source>
</evidence>
<dbReference type="CDD" id="cd00303">
    <property type="entry name" value="retropepsin_like"/>
    <property type="match status" value="1"/>
</dbReference>
<dbReference type="SUPFAM" id="SSF50630">
    <property type="entry name" value="Acid proteases"/>
    <property type="match status" value="1"/>
</dbReference>
<keyword evidence="4" id="KW-0378">Hydrolase</keyword>
<feature type="region of interest" description="Disordered" evidence="6">
    <location>
        <begin position="61"/>
        <end position="90"/>
    </location>
</feature>
<evidence type="ECO:0000259" key="7">
    <source>
        <dbReference type="PROSITE" id="PS50878"/>
    </source>
</evidence>
<name>A0A0B7MP39_9FUNG</name>
<evidence type="ECO:0000313" key="8">
    <source>
        <dbReference type="EMBL" id="CEP06857.1"/>
    </source>
</evidence>
<evidence type="ECO:0000256" key="4">
    <source>
        <dbReference type="ARBA" id="ARBA00022759"/>
    </source>
</evidence>
<proteinExistence type="predicted"/>
<evidence type="ECO:0000256" key="2">
    <source>
        <dbReference type="ARBA" id="ARBA00022695"/>
    </source>
</evidence>
<dbReference type="SUPFAM" id="SSF56672">
    <property type="entry name" value="DNA/RNA polymerases"/>
    <property type="match status" value="1"/>
</dbReference>
<gene>
    <name evidence="8" type="primary">PARPA_00109.1 scaffold 308</name>
</gene>
<dbReference type="CDD" id="cd09274">
    <property type="entry name" value="RNase_HI_RT_Ty3"/>
    <property type="match status" value="1"/>
</dbReference>
<protein>
    <recommendedName>
        <fullName evidence="7">Reverse transcriptase domain-containing protein</fullName>
    </recommendedName>
</protein>
<dbReference type="FunFam" id="3.30.70.270:FF:000020">
    <property type="entry name" value="Transposon Tf2-6 polyprotein-like Protein"/>
    <property type="match status" value="1"/>
</dbReference>
<sequence length="853" mass="95475">MAGIRTLRSRKKIVSTVGEEGDLVIDSDVQAEASTAINDTPMAPSIRVANVNHGLEDNISWESDETEASSTDAATDSELTSETVEEDQTSIIDHPYSLQKMKASAPLKVPVSIHGKVIYAIIDSGASVSVMNEGLASRLGLKPNGDKMHLVAFDDYQLSPAHIVTDVPVMIGGHLRPEHICVQKGHVKETDYLILGTTFCKQYNITMNMAKSVISLPVSLNGELGAFGESVEVQGFSHRILGLASTVNQDKASRTVSWVDELEAPSEILAVSLFPTPTGINAVNSAIGAQVIDTYFEDVVEDDDYADEGLAGETYPKESNDYKSRALDGDVNLGMPGPNFESTVPNFQVNLSSTIQEAIKKINNQTTEAPDIQENSCQMKPVVDFDRTPTFMRPILQEYADCFVEISGLGRVKGFQHDIKIKPEAQPVRSRPYKLTWEENAALEKQLKEMLEMDLIEPGTGEWSSPCFFLRKRSGELRLVIDYRKLNAVTLRDVEIPLPSLEELVDLLAGKAKYVTTLDMAQGYYQVPHTDNAKVYSQFVTPTKGCFAMKVLAFGEAGGPFTFGTIMQKIFKDFIGDFLFVFYDDAIIFSSTEENHVRHVRQVLEKCREFNLRLKWKKCQFATTQGVEYLGHTITPDGLLPLDRNTIKIQEFPKLKDEDDLRSFLGLTNYYHKFIPNYAIIAEPLHRLLKKKEQFIWGTQQQEAFETLKRALITPPLLAYPRREYIQVLTTDASYLGIAGILSQVDPNDHNHEEVISYQSRGLRNSEKNYSQVHLEALAVVFFVQKYAHYLAGRKFILRVDNQAIAFLLNPEKAGRFSSKLSRWSACLSGFEFETVSLLRSKENPADPLSRIF</sequence>
<dbReference type="InterPro" id="IPR000477">
    <property type="entry name" value="RT_dom"/>
</dbReference>
<keyword evidence="3" id="KW-0540">Nuclease</keyword>
<keyword evidence="9" id="KW-1185">Reference proteome</keyword>
<evidence type="ECO:0000256" key="5">
    <source>
        <dbReference type="ARBA" id="ARBA00023268"/>
    </source>
</evidence>
<dbReference type="InterPro" id="IPR021109">
    <property type="entry name" value="Peptidase_aspartic_dom_sf"/>
</dbReference>
<dbReference type="Pfam" id="PF00078">
    <property type="entry name" value="RVT_1"/>
    <property type="match status" value="1"/>
</dbReference>
<keyword evidence="2" id="KW-0548">Nucleotidyltransferase</keyword>
<dbReference type="Pfam" id="PF17919">
    <property type="entry name" value="RT_RNaseH_2"/>
    <property type="match status" value="1"/>
</dbReference>
<dbReference type="Proteomes" id="UP000054107">
    <property type="component" value="Unassembled WGS sequence"/>
</dbReference>
<dbReference type="GO" id="GO:0016779">
    <property type="term" value="F:nucleotidyltransferase activity"/>
    <property type="evidence" value="ECO:0007669"/>
    <property type="project" value="UniProtKB-KW"/>
</dbReference>
<keyword evidence="5" id="KW-0511">Multifunctional enzyme</keyword>
<dbReference type="InterPro" id="IPR043502">
    <property type="entry name" value="DNA/RNA_pol_sf"/>
</dbReference>
<dbReference type="AlphaFoldDB" id="A0A0B7MP39"/>
<dbReference type="EMBL" id="LN718781">
    <property type="protein sequence ID" value="CEP06857.1"/>
    <property type="molecule type" value="Genomic_DNA"/>
</dbReference>
<keyword evidence="1" id="KW-0808">Transferase</keyword>
<reference evidence="8 9" key="1">
    <citation type="submission" date="2014-09" db="EMBL/GenBank/DDBJ databases">
        <authorList>
            <person name="Ellenberger Sabrina"/>
        </authorList>
    </citation>
    <scope>NUCLEOTIDE SEQUENCE [LARGE SCALE GENOMIC DNA]</scope>
    <source>
        <strain evidence="8 9">CBS 412.66</strain>
    </source>
</reference>
<organism evidence="8 9">
    <name type="scientific">Parasitella parasitica</name>
    <dbReference type="NCBI Taxonomy" id="35722"/>
    <lineage>
        <taxon>Eukaryota</taxon>
        <taxon>Fungi</taxon>
        <taxon>Fungi incertae sedis</taxon>
        <taxon>Mucoromycota</taxon>
        <taxon>Mucoromycotina</taxon>
        <taxon>Mucoromycetes</taxon>
        <taxon>Mucorales</taxon>
        <taxon>Mucorineae</taxon>
        <taxon>Mucoraceae</taxon>
        <taxon>Parasitella</taxon>
    </lineage>
</organism>
<dbReference type="GO" id="GO:0004519">
    <property type="term" value="F:endonuclease activity"/>
    <property type="evidence" value="ECO:0007669"/>
    <property type="project" value="UniProtKB-KW"/>
</dbReference>
<dbReference type="Gene3D" id="3.30.70.270">
    <property type="match status" value="2"/>
</dbReference>
<dbReference type="Gene3D" id="2.40.70.10">
    <property type="entry name" value="Acid Proteases"/>
    <property type="match status" value="1"/>
</dbReference>
<keyword evidence="4" id="KW-0255">Endonuclease</keyword>
<evidence type="ECO:0000313" key="9">
    <source>
        <dbReference type="Proteomes" id="UP000054107"/>
    </source>
</evidence>
<dbReference type="InterPro" id="IPR050951">
    <property type="entry name" value="Retrovirus_Pol_polyprotein"/>
</dbReference>
<evidence type="ECO:0000256" key="6">
    <source>
        <dbReference type="SAM" id="MobiDB-lite"/>
    </source>
</evidence>
<dbReference type="CDD" id="cd01647">
    <property type="entry name" value="RT_LTR"/>
    <property type="match status" value="1"/>
</dbReference>
<evidence type="ECO:0000256" key="1">
    <source>
        <dbReference type="ARBA" id="ARBA00022679"/>
    </source>
</evidence>
<dbReference type="STRING" id="35722.A0A0B7MP39"/>
<feature type="domain" description="Reverse transcriptase" evidence="7">
    <location>
        <begin position="451"/>
        <end position="634"/>
    </location>
</feature>